<keyword evidence="4" id="KW-0560">Oxidoreductase</keyword>
<dbReference type="PROSITE" id="PS51257">
    <property type="entry name" value="PROKAR_LIPOPROTEIN"/>
    <property type="match status" value="1"/>
</dbReference>
<comment type="similarity">
    <text evidence="1">Belongs to the paxM FAD-dependent monooxygenase family.</text>
</comment>
<dbReference type="EMBL" id="JARIHO010000062">
    <property type="protein sequence ID" value="KAJ7315320.1"/>
    <property type="molecule type" value="Genomic_DNA"/>
</dbReference>
<dbReference type="PANTHER" id="PTHR13789:SF306">
    <property type="entry name" value="HYDROXYLASE, PUTATIVE-RELATED"/>
    <property type="match status" value="1"/>
</dbReference>
<evidence type="ECO:0000256" key="1">
    <source>
        <dbReference type="ARBA" id="ARBA00007992"/>
    </source>
</evidence>
<sequence>MKIQLHFIVVGAGVAGLSCAIALRRIGHRVTVIERNPNVTGLQHQRGVRMPPNLTKILFHWGLKERVRAISVKSEAVDIMIDRTGELLGTQVWDEEILRETRGEDLFGHLSDLVTLLYDEAIRLGSEILLGTTTTSIDPEQGKITTDVSGTLQADVIIGADGIAGLARRILLDEQEHKTLTVSGPGYRSSMWIATIPKQVILNNAEVNGLYGQEHTTLFVWLGNGRSAVGYPLGGTDDFSLIAYGPYDAERLPFDGIRHNLEGTEPRLKHLLPLISNSLRRQPVIKCEPLEDWVSHRGRLLLVGTAAHPIPPGSIQENGMSVEDGAVLGRLFSHLRSRDQVNQFLWAFQDIRQPRCAAATESEMHNMHFKCMPNGADQEARDAGLRAKLAAGVQVLQAGGDQEETPEWREVREIFGYDAEDEADDWWVGWGSLKYGSVEYGSIGIQVEQTVTN</sequence>
<dbReference type="AlphaFoldDB" id="A0AAD6ZBQ2"/>
<evidence type="ECO:0000313" key="8">
    <source>
        <dbReference type="Proteomes" id="UP001218218"/>
    </source>
</evidence>
<evidence type="ECO:0000256" key="3">
    <source>
        <dbReference type="ARBA" id="ARBA00022827"/>
    </source>
</evidence>
<reference evidence="7" key="1">
    <citation type="submission" date="2023-03" db="EMBL/GenBank/DDBJ databases">
        <title>Massive genome expansion in bonnet fungi (Mycena s.s.) driven by repeated elements and novel gene families across ecological guilds.</title>
        <authorList>
            <consortium name="Lawrence Berkeley National Laboratory"/>
            <person name="Harder C.B."/>
            <person name="Miyauchi S."/>
            <person name="Viragh M."/>
            <person name="Kuo A."/>
            <person name="Thoen E."/>
            <person name="Andreopoulos B."/>
            <person name="Lu D."/>
            <person name="Skrede I."/>
            <person name="Drula E."/>
            <person name="Henrissat B."/>
            <person name="Morin E."/>
            <person name="Kohler A."/>
            <person name="Barry K."/>
            <person name="LaButti K."/>
            <person name="Morin E."/>
            <person name="Salamov A."/>
            <person name="Lipzen A."/>
            <person name="Mereny Z."/>
            <person name="Hegedus B."/>
            <person name="Baldrian P."/>
            <person name="Stursova M."/>
            <person name="Weitz H."/>
            <person name="Taylor A."/>
            <person name="Grigoriev I.V."/>
            <person name="Nagy L.G."/>
            <person name="Martin F."/>
            <person name="Kauserud H."/>
        </authorList>
    </citation>
    <scope>NUCLEOTIDE SEQUENCE</scope>
    <source>
        <strain evidence="7">CBHHK002</strain>
    </source>
</reference>
<dbReference type="GO" id="GO:0004497">
    <property type="term" value="F:monooxygenase activity"/>
    <property type="evidence" value="ECO:0007669"/>
    <property type="project" value="UniProtKB-KW"/>
</dbReference>
<evidence type="ECO:0000259" key="6">
    <source>
        <dbReference type="Pfam" id="PF01494"/>
    </source>
</evidence>
<keyword evidence="3" id="KW-0274">FAD</keyword>
<dbReference type="GO" id="GO:0071949">
    <property type="term" value="F:FAD binding"/>
    <property type="evidence" value="ECO:0007669"/>
    <property type="project" value="InterPro"/>
</dbReference>
<dbReference type="SUPFAM" id="SSF51905">
    <property type="entry name" value="FAD/NAD(P)-binding domain"/>
    <property type="match status" value="1"/>
</dbReference>
<gene>
    <name evidence="7" type="ORF">DFH08DRAFT_790278</name>
</gene>
<keyword evidence="8" id="KW-1185">Reference proteome</keyword>
<evidence type="ECO:0000256" key="5">
    <source>
        <dbReference type="ARBA" id="ARBA00023033"/>
    </source>
</evidence>
<protein>
    <recommendedName>
        <fullName evidence="6">FAD-binding domain-containing protein</fullName>
    </recommendedName>
</protein>
<evidence type="ECO:0000313" key="7">
    <source>
        <dbReference type="EMBL" id="KAJ7315320.1"/>
    </source>
</evidence>
<dbReference type="PANTHER" id="PTHR13789">
    <property type="entry name" value="MONOOXYGENASE"/>
    <property type="match status" value="1"/>
</dbReference>
<dbReference type="Pfam" id="PF01494">
    <property type="entry name" value="FAD_binding_3"/>
    <property type="match status" value="1"/>
</dbReference>
<organism evidence="7 8">
    <name type="scientific">Mycena albidolilacea</name>
    <dbReference type="NCBI Taxonomy" id="1033008"/>
    <lineage>
        <taxon>Eukaryota</taxon>
        <taxon>Fungi</taxon>
        <taxon>Dikarya</taxon>
        <taxon>Basidiomycota</taxon>
        <taxon>Agaricomycotina</taxon>
        <taxon>Agaricomycetes</taxon>
        <taxon>Agaricomycetidae</taxon>
        <taxon>Agaricales</taxon>
        <taxon>Marasmiineae</taxon>
        <taxon>Mycenaceae</taxon>
        <taxon>Mycena</taxon>
    </lineage>
</organism>
<keyword evidence="5" id="KW-0503">Monooxygenase</keyword>
<dbReference type="InterPro" id="IPR002938">
    <property type="entry name" value="FAD-bd"/>
</dbReference>
<evidence type="ECO:0000256" key="2">
    <source>
        <dbReference type="ARBA" id="ARBA00022630"/>
    </source>
</evidence>
<accession>A0AAD6ZBQ2</accession>
<proteinExistence type="inferred from homology"/>
<comment type="caution">
    <text evidence="7">The sequence shown here is derived from an EMBL/GenBank/DDBJ whole genome shotgun (WGS) entry which is preliminary data.</text>
</comment>
<dbReference type="InterPro" id="IPR050493">
    <property type="entry name" value="FAD-dep_Monooxygenase_BioMet"/>
</dbReference>
<dbReference type="Gene3D" id="3.50.50.60">
    <property type="entry name" value="FAD/NAD(P)-binding domain"/>
    <property type="match status" value="1"/>
</dbReference>
<name>A0AAD6ZBQ2_9AGAR</name>
<dbReference type="InterPro" id="IPR036188">
    <property type="entry name" value="FAD/NAD-bd_sf"/>
</dbReference>
<keyword evidence="2" id="KW-0285">Flavoprotein</keyword>
<evidence type="ECO:0000256" key="4">
    <source>
        <dbReference type="ARBA" id="ARBA00023002"/>
    </source>
</evidence>
<feature type="domain" description="FAD-binding" evidence="6">
    <location>
        <begin position="8"/>
        <end position="171"/>
    </location>
</feature>
<dbReference type="PRINTS" id="PR00420">
    <property type="entry name" value="RNGMNOXGNASE"/>
</dbReference>
<dbReference type="Proteomes" id="UP001218218">
    <property type="component" value="Unassembled WGS sequence"/>
</dbReference>